<keyword evidence="2" id="KW-0808">Transferase</keyword>
<reference evidence="6 7" key="1">
    <citation type="submission" date="2016-10" db="EMBL/GenBank/DDBJ databases">
        <title>The whole genome sequencing and assembly of Aeribacillus pallidus KCTC3564 strain.</title>
        <authorList>
            <person name="Lee Y.-J."/>
            <person name="Park M.-K."/>
            <person name="Yi H."/>
            <person name="Bahn Y.-S."/>
            <person name="Kim J.F."/>
            <person name="Lee D.-W."/>
        </authorList>
    </citation>
    <scope>NUCLEOTIDE SEQUENCE [LARGE SCALE GENOMIC DNA]</scope>
    <source>
        <strain evidence="6 7">KCTC3564</strain>
    </source>
</reference>
<dbReference type="GO" id="GO:0032259">
    <property type="term" value="P:methylation"/>
    <property type="evidence" value="ECO:0007669"/>
    <property type="project" value="UniProtKB-KW"/>
</dbReference>
<dbReference type="GO" id="GO:0008170">
    <property type="term" value="F:N-methyltransferase activity"/>
    <property type="evidence" value="ECO:0007669"/>
    <property type="project" value="InterPro"/>
</dbReference>
<dbReference type="EC" id="2.1.1.-" evidence="4"/>
<name>A0A164A349_9BACI</name>
<dbReference type="InterPro" id="IPR001091">
    <property type="entry name" value="RM_Methyltransferase"/>
</dbReference>
<dbReference type="Pfam" id="PF01555">
    <property type="entry name" value="N6_N4_Mtase"/>
    <property type="match status" value="1"/>
</dbReference>
<dbReference type="InterPro" id="IPR002941">
    <property type="entry name" value="DNA_methylase_N4/N6"/>
</dbReference>
<proteinExistence type="inferred from homology"/>
<dbReference type="PRINTS" id="PR00508">
    <property type="entry name" value="S21N4MTFRASE"/>
</dbReference>
<evidence type="ECO:0000256" key="4">
    <source>
        <dbReference type="RuleBase" id="RU362026"/>
    </source>
</evidence>
<keyword evidence="1" id="KW-0489">Methyltransferase</keyword>
<dbReference type="GO" id="GO:0003677">
    <property type="term" value="F:DNA binding"/>
    <property type="evidence" value="ECO:0007669"/>
    <property type="project" value="InterPro"/>
</dbReference>
<dbReference type="SUPFAM" id="SSF53335">
    <property type="entry name" value="S-adenosyl-L-methionine-dependent methyltransferases"/>
    <property type="match status" value="1"/>
</dbReference>
<dbReference type="GO" id="GO:0009307">
    <property type="term" value="P:DNA restriction-modification system"/>
    <property type="evidence" value="ECO:0007669"/>
    <property type="project" value="UniProtKB-KW"/>
</dbReference>
<evidence type="ECO:0000313" key="6">
    <source>
        <dbReference type="EMBL" id="ASS90915.1"/>
    </source>
</evidence>
<accession>A0A223E720</accession>
<protein>
    <recommendedName>
        <fullName evidence="4">Methyltransferase</fullName>
        <ecNumber evidence="4">2.1.1.-</ecNumber>
    </recommendedName>
</protein>
<dbReference type="AlphaFoldDB" id="A0A164A349"/>
<organism evidence="6 7">
    <name type="scientific">Aeribacillus pallidus</name>
    <dbReference type="NCBI Taxonomy" id="33936"/>
    <lineage>
        <taxon>Bacteria</taxon>
        <taxon>Bacillati</taxon>
        <taxon>Bacillota</taxon>
        <taxon>Bacilli</taxon>
        <taxon>Bacillales</taxon>
        <taxon>Bacillaceae</taxon>
        <taxon>Aeribacillus</taxon>
    </lineage>
</organism>
<evidence type="ECO:0000256" key="2">
    <source>
        <dbReference type="ARBA" id="ARBA00022679"/>
    </source>
</evidence>
<dbReference type="InterPro" id="IPR029063">
    <property type="entry name" value="SAM-dependent_MTases_sf"/>
</dbReference>
<dbReference type="Gene3D" id="3.40.50.150">
    <property type="entry name" value="Vaccinia Virus protein VP39"/>
    <property type="match status" value="1"/>
</dbReference>
<keyword evidence="3" id="KW-0680">Restriction system</keyword>
<evidence type="ECO:0000256" key="3">
    <source>
        <dbReference type="ARBA" id="ARBA00022747"/>
    </source>
</evidence>
<dbReference type="REBASE" id="214549">
    <property type="entry name" value="M.Apa3564V"/>
</dbReference>
<dbReference type="Proteomes" id="UP000214606">
    <property type="component" value="Chromosome"/>
</dbReference>
<gene>
    <name evidence="6" type="ORF">AP3564_12410</name>
</gene>
<dbReference type="EMBL" id="CP017703">
    <property type="protein sequence ID" value="ASS90915.1"/>
    <property type="molecule type" value="Genomic_DNA"/>
</dbReference>
<evidence type="ECO:0000259" key="5">
    <source>
        <dbReference type="Pfam" id="PF01555"/>
    </source>
</evidence>
<dbReference type="RefSeq" id="WP_066248486.1">
    <property type="nucleotide sequence ID" value="NZ_CP017703.1"/>
</dbReference>
<dbReference type="KEGG" id="apak:AP3564_12410"/>
<evidence type="ECO:0000313" key="7">
    <source>
        <dbReference type="Proteomes" id="UP000214606"/>
    </source>
</evidence>
<sequence length="267" mass="31097">MDTETASVRTFKYGNNLEVKIELNDCISFLNSLKDESIDLIVTDPAYSGMNNKLKLGKGRIVGEYKQKGTENGKWFAEFEDSEENYHLFLQECKRVLKKDTGHIYIMFDSFSLLSLGHLMREYFDVKNIITWDKINMGMGHYFRRRHEYIIFATNGNNRKIRNRSFPDVWRFKRIHHSKYPTQKPVELFQAMIYASAEEGFTVCDPFLGSGSSAIAAIKNKCRFLGCDIASNAFTANVERIHHYLKTKEDIYQPKPCHIEGEPVFWE</sequence>
<evidence type="ECO:0000256" key="1">
    <source>
        <dbReference type="ARBA" id="ARBA00022603"/>
    </source>
</evidence>
<feature type="domain" description="DNA methylase N-4/N-6" evidence="5">
    <location>
        <begin position="38"/>
        <end position="235"/>
    </location>
</feature>
<accession>A0A164A349</accession>
<comment type="similarity">
    <text evidence="4">Belongs to the N(4)/N(6)-methyltransferase family.</text>
</comment>